<evidence type="ECO:0000256" key="1">
    <source>
        <dbReference type="ARBA" id="ARBA00004496"/>
    </source>
</evidence>
<feature type="domain" description="OmpR/PhoB-type" evidence="11">
    <location>
        <begin position="129"/>
        <end position="227"/>
    </location>
</feature>
<dbReference type="PANTHER" id="PTHR48111:SF39">
    <property type="entry name" value="TRANSCRIPTIONAL REGULATORY PROTEIN CPXR"/>
    <property type="match status" value="1"/>
</dbReference>
<evidence type="ECO:0000256" key="2">
    <source>
        <dbReference type="ARBA" id="ARBA00022490"/>
    </source>
</evidence>
<feature type="DNA-binding region" description="OmpR/PhoB-type" evidence="9">
    <location>
        <begin position="129"/>
        <end position="227"/>
    </location>
</feature>
<dbReference type="InterPro" id="IPR036388">
    <property type="entry name" value="WH-like_DNA-bd_sf"/>
</dbReference>
<proteinExistence type="predicted"/>
<evidence type="ECO:0000259" key="10">
    <source>
        <dbReference type="PROSITE" id="PS50110"/>
    </source>
</evidence>
<dbReference type="InterPro" id="IPR001789">
    <property type="entry name" value="Sig_transdc_resp-reg_receiver"/>
</dbReference>
<dbReference type="CDD" id="cd17623">
    <property type="entry name" value="REC_OmpR_CpxR"/>
    <property type="match status" value="1"/>
</dbReference>
<accession>A0A4P9J3G6</accession>
<dbReference type="AlphaFoldDB" id="A0A4P9J3G6"/>
<dbReference type="FunFam" id="3.40.50.2300:FF:000001">
    <property type="entry name" value="DNA-binding response regulator PhoB"/>
    <property type="match status" value="1"/>
</dbReference>
<keyword evidence="4" id="KW-0902">Two-component regulatory system</keyword>
<feature type="domain" description="Response regulatory" evidence="10">
    <location>
        <begin position="2"/>
        <end position="115"/>
    </location>
</feature>
<dbReference type="Gene3D" id="3.40.50.2300">
    <property type="match status" value="1"/>
</dbReference>
<keyword evidence="6 9" id="KW-0238">DNA-binding</keyword>
<protein>
    <submittedName>
        <fullName evidence="12">Response regulator</fullName>
    </submittedName>
</protein>
<keyword evidence="3 8" id="KW-0597">Phosphoprotein</keyword>
<dbReference type="InterPro" id="IPR058124">
    <property type="entry name" value="CpxR-like_REC"/>
</dbReference>
<dbReference type="SMART" id="SM00448">
    <property type="entry name" value="REC"/>
    <property type="match status" value="1"/>
</dbReference>
<dbReference type="GO" id="GO:0000156">
    <property type="term" value="F:phosphorelay response regulator activity"/>
    <property type="evidence" value="ECO:0007669"/>
    <property type="project" value="TreeGrafter"/>
</dbReference>
<name>A0A4P9J3G6_9GAMM</name>
<evidence type="ECO:0000313" key="13">
    <source>
        <dbReference type="Proteomes" id="UP000310065"/>
    </source>
</evidence>
<dbReference type="GO" id="GO:0005829">
    <property type="term" value="C:cytosol"/>
    <property type="evidence" value="ECO:0007669"/>
    <property type="project" value="TreeGrafter"/>
</dbReference>
<dbReference type="Gene3D" id="1.10.10.10">
    <property type="entry name" value="Winged helix-like DNA-binding domain superfamily/Winged helix DNA-binding domain"/>
    <property type="match status" value="1"/>
</dbReference>
<evidence type="ECO:0000256" key="3">
    <source>
        <dbReference type="ARBA" id="ARBA00022553"/>
    </source>
</evidence>
<dbReference type="CDD" id="cd00383">
    <property type="entry name" value="trans_reg_C"/>
    <property type="match status" value="1"/>
</dbReference>
<comment type="subcellular location">
    <subcellularLocation>
        <location evidence="1">Cytoplasm</location>
    </subcellularLocation>
</comment>
<evidence type="ECO:0000256" key="6">
    <source>
        <dbReference type="ARBA" id="ARBA00023125"/>
    </source>
</evidence>
<keyword evidence="2" id="KW-0963">Cytoplasm</keyword>
<gene>
    <name evidence="12" type="ORF">FFU37_13455</name>
</gene>
<dbReference type="InterPro" id="IPR001867">
    <property type="entry name" value="OmpR/PhoB-type_DNA-bd"/>
</dbReference>
<sequence length="229" mass="25530">MKLLMIDDDTGLCELLSEYLTAQGFEIQSVHDGEQGLKLAQANDYALILLDVMLPTLDGFEVLKQLRQTKLTPVIMLTAKGEDFDRIFGLELGADDYIPKPFNHRELLARVKAITRRIEHINSLNVATTSKLLVNGITVNLAAREASIDSSTLTLTGTEYEILTLLCKNAGEVVSKEQISEEVLGRRLASFDRSIDMHVSNIRKKIAEHIPGERIKTMRGTGYVFIQGE</sequence>
<keyword evidence="5" id="KW-0805">Transcription regulation</keyword>
<evidence type="ECO:0000259" key="11">
    <source>
        <dbReference type="PROSITE" id="PS51755"/>
    </source>
</evidence>
<dbReference type="Pfam" id="PF00072">
    <property type="entry name" value="Response_reg"/>
    <property type="match status" value="1"/>
</dbReference>
<evidence type="ECO:0000256" key="9">
    <source>
        <dbReference type="PROSITE-ProRule" id="PRU01091"/>
    </source>
</evidence>
<evidence type="ECO:0000256" key="7">
    <source>
        <dbReference type="ARBA" id="ARBA00023163"/>
    </source>
</evidence>
<dbReference type="EMBL" id="CP040558">
    <property type="protein sequence ID" value="QCU75403.1"/>
    <property type="molecule type" value="Genomic_DNA"/>
</dbReference>
<dbReference type="GO" id="GO:0032993">
    <property type="term" value="C:protein-DNA complex"/>
    <property type="evidence" value="ECO:0007669"/>
    <property type="project" value="TreeGrafter"/>
</dbReference>
<dbReference type="SUPFAM" id="SSF52172">
    <property type="entry name" value="CheY-like"/>
    <property type="match status" value="1"/>
</dbReference>
<dbReference type="GO" id="GO:0000976">
    <property type="term" value="F:transcription cis-regulatory region binding"/>
    <property type="evidence" value="ECO:0007669"/>
    <property type="project" value="TreeGrafter"/>
</dbReference>
<keyword evidence="7" id="KW-0804">Transcription</keyword>
<dbReference type="GeneID" id="88776666"/>
<dbReference type="SMART" id="SM00862">
    <property type="entry name" value="Trans_reg_C"/>
    <property type="match status" value="1"/>
</dbReference>
<evidence type="ECO:0000256" key="4">
    <source>
        <dbReference type="ARBA" id="ARBA00023012"/>
    </source>
</evidence>
<organism evidence="12 13">
    <name type="scientific">Pseudoalteromonas distincta</name>
    <dbReference type="NCBI Taxonomy" id="77608"/>
    <lineage>
        <taxon>Bacteria</taxon>
        <taxon>Pseudomonadati</taxon>
        <taxon>Pseudomonadota</taxon>
        <taxon>Gammaproteobacteria</taxon>
        <taxon>Alteromonadales</taxon>
        <taxon>Pseudoalteromonadaceae</taxon>
        <taxon>Pseudoalteromonas</taxon>
    </lineage>
</organism>
<dbReference type="GO" id="GO:0006355">
    <property type="term" value="P:regulation of DNA-templated transcription"/>
    <property type="evidence" value="ECO:0007669"/>
    <property type="project" value="InterPro"/>
</dbReference>
<evidence type="ECO:0000313" key="12">
    <source>
        <dbReference type="EMBL" id="QCU75403.1"/>
    </source>
</evidence>
<dbReference type="RefSeq" id="WP_138489703.1">
    <property type="nucleotide sequence ID" value="NZ_CP040558.1"/>
</dbReference>
<dbReference type="KEGG" id="pdv:FFU37_13455"/>
<evidence type="ECO:0000256" key="5">
    <source>
        <dbReference type="ARBA" id="ARBA00023015"/>
    </source>
</evidence>
<dbReference type="Proteomes" id="UP000310065">
    <property type="component" value="Chromosome L1"/>
</dbReference>
<dbReference type="Pfam" id="PF00486">
    <property type="entry name" value="Trans_reg_C"/>
    <property type="match status" value="1"/>
</dbReference>
<reference evidence="12 13" key="1">
    <citation type="submission" date="2019-05" db="EMBL/GenBank/DDBJ databases">
        <title>Complete genome sequence of Pseudoalteromonas sp. 16-SW-7(T) isolated from the Okhotsk Sea, Russia.</title>
        <authorList>
            <person name="Nguyen T.H."/>
            <person name="Nedashkovskaya O.I."/>
            <person name="Kim S.-G."/>
        </authorList>
    </citation>
    <scope>NUCLEOTIDE SEQUENCE [LARGE SCALE GENOMIC DNA]</scope>
    <source>
        <strain evidence="12 13">16-SW-7</strain>
    </source>
</reference>
<dbReference type="InterPro" id="IPR011006">
    <property type="entry name" value="CheY-like_superfamily"/>
</dbReference>
<evidence type="ECO:0000256" key="8">
    <source>
        <dbReference type="PROSITE-ProRule" id="PRU00169"/>
    </source>
</evidence>
<dbReference type="PANTHER" id="PTHR48111">
    <property type="entry name" value="REGULATOR OF RPOS"/>
    <property type="match status" value="1"/>
</dbReference>
<dbReference type="Gene3D" id="6.10.250.690">
    <property type="match status" value="1"/>
</dbReference>
<dbReference type="PROSITE" id="PS51755">
    <property type="entry name" value="OMPR_PHOB"/>
    <property type="match status" value="1"/>
</dbReference>
<feature type="modified residue" description="4-aspartylphosphate" evidence="8">
    <location>
        <position position="51"/>
    </location>
</feature>
<dbReference type="PROSITE" id="PS50110">
    <property type="entry name" value="RESPONSE_REGULATORY"/>
    <property type="match status" value="1"/>
</dbReference>
<dbReference type="InterPro" id="IPR039420">
    <property type="entry name" value="WalR-like"/>
</dbReference>